<evidence type="ECO:0000313" key="5">
    <source>
        <dbReference type="EMBL" id="HHS51271.1"/>
    </source>
</evidence>
<protein>
    <submittedName>
        <fullName evidence="5">4Fe-4S ferredoxin</fullName>
    </submittedName>
</protein>
<keyword evidence="3" id="KW-0411">Iron-sulfur</keyword>
<dbReference type="InterPro" id="IPR017900">
    <property type="entry name" value="4Fe4S_Fe_S_CS"/>
</dbReference>
<sequence>MIKIRQFEKTGVLQDSDLRRMKLLPPTKRLNQGPVVIVECVQEIPCDPCASACPRKAIRIEGNITNVPRVDFDLCNGCTLCIPRCPGLAIFVVNKNYNEKEATITLPYEFIPLPQKGEIVYGLDRTGKKVCTARVEKVLTGKSFDHCAVITIAVPKHYWNVVRNFRSKKERK</sequence>
<feature type="domain" description="4Fe-4S ferredoxin-type" evidence="4">
    <location>
        <begin position="66"/>
        <end position="95"/>
    </location>
</feature>
<dbReference type="InterPro" id="IPR017896">
    <property type="entry name" value="4Fe4S_Fe-S-bd"/>
</dbReference>
<dbReference type="GO" id="GO:0046872">
    <property type="term" value="F:metal ion binding"/>
    <property type="evidence" value="ECO:0007669"/>
    <property type="project" value="UniProtKB-KW"/>
</dbReference>
<name>A0A7C6A7S0_UNCW3</name>
<reference evidence="5" key="1">
    <citation type="journal article" date="2020" name="mSystems">
        <title>Genome- and Community-Level Interaction Insights into Carbon Utilization and Element Cycling Functions of Hydrothermarchaeota in Hydrothermal Sediment.</title>
        <authorList>
            <person name="Zhou Z."/>
            <person name="Liu Y."/>
            <person name="Xu W."/>
            <person name="Pan J."/>
            <person name="Luo Z.H."/>
            <person name="Li M."/>
        </authorList>
    </citation>
    <scope>NUCLEOTIDE SEQUENCE [LARGE SCALE GENOMIC DNA]</scope>
    <source>
        <strain evidence="5">SpSt-876</strain>
    </source>
</reference>
<evidence type="ECO:0000259" key="4">
    <source>
        <dbReference type="PROSITE" id="PS51379"/>
    </source>
</evidence>
<dbReference type="PROSITE" id="PS51379">
    <property type="entry name" value="4FE4S_FER_2"/>
    <property type="match status" value="2"/>
</dbReference>
<dbReference type="PROSITE" id="PS00198">
    <property type="entry name" value="4FE4S_FER_1"/>
    <property type="match status" value="1"/>
</dbReference>
<dbReference type="Pfam" id="PF00037">
    <property type="entry name" value="Fer4"/>
    <property type="match status" value="1"/>
</dbReference>
<dbReference type="Gene3D" id="3.30.70.20">
    <property type="match status" value="1"/>
</dbReference>
<evidence type="ECO:0000256" key="3">
    <source>
        <dbReference type="ARBA" id="ARBA00023014"/>
    </source>
</evidence>
<dbReference type="SUPFAM" id="SSF54862">
    <property type="entry name" value="4Fe-4S ferredoxins"/>
    <property type="match status" value="1"/>
</dbReference>
<dbReference type="AlphaFoldDB" id="A0A7C6A7S0"/>
<dbReference type="GO" id="GO:0051536">
    <property type="term" value="F:iron-sulfur cluster binding"/>
    <property type="evidence" value="ECO:0007669"/>
    <property type="project" value="UniProtKB-KW"/>
</dbReference>
<evidence type="ECO:0000256" key="1">
    <source>
        <dbReference type="ARBA" id="ARBA00022723"/>
    </source>
</evidence>
<proteinExistence type="predicted"/>
<comment type="caution">
    <text evidence="5">The sequence shown here is derived from an EMBL/GenBank/DDBJ whole genome shotgun (WGS) entry which is preliminary data.</text>
</comment>
<dbReference type="EMBL" id="DTLI01000008">
    <property type="protein sequence ID" value="HHS51271.1"/>
    <property type="molecule type" value="Genomic_DNA"/>
</dbReference>
<accession>A0A7C6A7S0</accession>
<organism evidence="5">
    <name type="scientific">candidate division WOR-3 bacterium</name>
    <dbReference type="NCBI Taxonomy" id="2052148"/>
    <lineage>
        <taxon>Bacteria</taxon>
        <taxon>Bacteria division WOR-3</taxon>
    </lineage>
</organism>
<feature type="domain" description="4Fe-4S ferredoxin-type" evidence="4">
    <location>
        <begin position="32"/>
        <end position="63"/>
    </location>
</feature>
<keyword evidence="2" id="KW-0408">Iron</keyword>
<evidence type="ECO:0000256" key="2">
    <source>
        <dbReference type="ARBA" id="ARBA00023004"/>
    </source>
</evidence>
<gene>
    <name evidence="5" type="ORF">ENW73_00180</name>
</gene>
<keyword evidence="1" id="KW-0479">Metal-binding</keyword>